<evidence type="ECO:0000256" key="4">
    <source>
        <dbReference type="SAM" id="MobiDB-lite"/>
    </source>
</evidence>
<dbReference type="Pfam" id="PF06386">
    <property type="entry name" value="GvpL_GvpF"/>
    <property type="match status" value="2"/>
</dbReference>
<organism evidence="5 6">
    <name type="scientific">Usitatibacter palustris</name>
    <dbReference type="NCBI Taxonomy" id="2732487"/>
    <lineage>
        <taxon>Bacteria</taxon>
        <taxon>Pseudomonadati</taxon>
        <taxon>Pseudomonadota</taxon>
        <taxon>Betaproteobacteria</taxon>
        <taxon>Nitrosomonadales</taxon>
        <taxon>Usitatibacteraceae</taxon>
        <taxon>Usitatibacter</taxon>
    </lineage>
</organism>
<dbReference type="PANTHER" id="PTHR36852">
    <property type="entry name" value="PROTEIN GVPL 2"/>
    <property type="match status" value="1"/>
</dbReference>
<dbReference type="InterPro" id="IPR009430">
    <property type="entry name" value="GvpL/GvpF"/>
</dbReference>
<feature type="region of interest" description="Disordered" evidence="4">
    <location>
        <begin position="1"/>
        <end position="23"/>
    </location>
</feature>
<name>A0A6M4HAM6_9PROT</name>
<evidence type="ECO:0000256" key="1">
    <source>
        <dbReference type="ARBA" id="ARBA00022987"/>
    </source>
</evidence>
<evidence type="ECO:0000313" key="5">
    <source>
        <dbReference type="EMBL" id="QJR16282.1"/>
    </source>
</evidence>
<accession>A0A6M4HAM6</accession>
<evidence type="ECO:0000256" key="2">
    <source>
        <dbReference type="ARBA" id="ARBA00035108"/>
    </source>
</evidence>
<dbReference type="PANTHER" id="PTHR36852:SF1">
    <property type="entry name" value="PROTEIN GVPL 2"/>
    <property type="match status" value="1"/>
</dbReference>
<dbReference type="Proteomes" id="UP000503096">
    <property type="component" value="Chromosome"/>
</dbReference>
<proteinExistence type="inferred from homology"/>
<comment type="subcellular location">
    <subcellularLocation>
        <location evidence="2">Gas vesicle</location>
    </subcellularLocation>
</comment>
<dbReference type="KEGG" id="upl:DSM104440_03111"/>
<reference evidence="5 6" key="1">
    <citation type="submission" date="2020-04" db="EMBL/GenBank/DDBJ databases">
        <title>Usitatibacter rugosus gen. nov., sp. nov. and Usitatibacter palustris sp. nov., novel members of Usitatibacteraceae fam. nov. within the order Nitrosomonadales isolated from soil.</title>
        <authorList>
            <person name="Huber K.J."/>
            <person name="Neumann-Schaal M."/>
            <person name="Geppert A."/>
            <person name="Luckner M."/>
            <person name="Wanner G."/>
            <person name="Overmann J."/>
        </authorList>
    </citation>
    <scope>NUCLEOTIDE SEQUENCE [LARGE SCALE GENOMIC DNA]</scope>
    <source>
        <strain evidence="5 6">Swamp67</strain>
    </source>
</reference>
<dbReference type="InParanoid" id="A0A6M4HAM6"/>
<dbReference type="GO" id="GO:0031412">
    <property type="term" value="P:gas vesicle organization"/>
    <property type="evidence" value="ECO:0007669"/>
    <property type="project" value="InterPro"/>
</dbReference>
<dbReference type="AlphaFoldDB" id="A0A6M4HAM6"/>
<protein>
    <recommendedName>
        <fullName evidence="7">Gas vesicle synthesis protein GvpL/GvpF</fullName>
    </recommendedName>
</protein>
<dbReference type="GO" id="GO:0031411">
    <property type="term" value="C:gas vesicle"/>
    <property type="evidence" value="ECO:0007669"/>
    <property type="project" value="UniProtKB-SubCell"/>
</dbReference>
<keyword evidence="1" id="KW-0304">Gas vesicle</keyword>
<sequence>MARTVGGTKRSSRNERLDRGPAASAPEERACYLYGVVRRSRPLKVGPIGIDAHWPDVYLIEVGDLAAVASDVSSATLDPTRDRVLAHDRVNQAVMGDRTVIPMNFGMVCRSRKDAVKLLRAAHDAFSEVLQKVEDRVEFGLKVLLPADVPVDPMPPGPPTEGDLESRAGRHLDEGLQRLREVSVASRLTPPVGDRMILNAAFLVPRNGESKFVDRTKEIARKFPHLVFRYTGPWPPYNFVNVRLKLERVA</sequence>
<dbReference type="EMBL" id="CP053073">
    <property type="protein sequence ID" value="QJR16282.1"/>
    <property type="molecule type" value="Genomic_DNA"/>
</dbReference>
<comment type="similarity">
    <text evidence="3">Belongs to the gas vesicle GvpF/GvpL family.</text>
</comment>
<gene>
    <name evidence="5" type="ORF">DSM104440_03111</name>
</gene>
<evidence type="ECO:0008006" key="7">
    <source>
        <dbReference type="Google" id="ProtNLM"/>
    </source>
</evidence>
<evidence type="ECO:0000256" key="3">
    <source>
        <dbReference type="ARBA" id="ARBA00035643"/>
    </source>
</evidence>
<keyword evidence="6" id="KW-1185">Reference proteome</keyword>
<evidence type="ECO:0000313" key="6">
    <source>
        <dbReference type="Proteomes" id="UP000503096"/>
    </source>
</evidence>